<evidence type="ECO:0000313" key="5">
    <source>
        <dbReference type="Proteomes" id="UP000002357"/>
    </source>
</evidence>
<dbReference type="GO" id="GO:0004751">
    <property type="term" value="F:ribose-5-phosphate isomerase activity"/>
    <property type="evidence" value="ECO:0007669"/>
    <property type="project" value="UniProtKB-EC"/>
</dbReference>
<dbReference type="InterPro" id="IPR003500">
    <property type="entry name" value="RpiB_LacA_LacB"/>
</dbReference>
<evidence type="ECO:0000256" key="2">
    <source>
        <dbReference type="ARBA" id="ARBA00023235"/>
    </source>
</evidence>
<dbReference type="eggNOG" id="COG0698">
    <property type="taxonomic scope" value="Bacteria"/>
</dbReference>
<dbReference type="PANTHER" id="PTHR43732">
    <property type="entry name" value="RIBOSE 5-PHOSPHATE ISOMERASE-RELATED"/>
    <property type="match status" value="1"/>
</dbReference>
<dbReference type="NCBIfam" id="TIGR00689">
    <property type="entry name" value="rpiB_lacA_lacB"/>
    <property type="match status" value="1"/>
</dbReference>
<dbReference type="InterPro" id="IPR051812">
    <property type="entry name" value="SPI_LacAB/RpiB"/>
</dbReference>
<accession>D5SK31</accession>
<feature type="compositionally biased region" description="Polar residues" evidence="3">
    <location>
        <begin position="57"/>
        <end position="71"/>
    </location>
</feature>
<dbReference type="InterPro" id="IPR036569">
    <property type="entry name" value="RpiB_LacA_LacB_sf"/>
</dbReference>
<dbReference type="Proteomes" id="UP000002357">
    <property type="component" value="Plasmid pSCL4"/>
</dbReference>
<geneLocation type="plasmid" evidence="4 5">
    <name>pSCL4</name>
</geneLocation>
<keyword evidence="5" id="KW-1185">Reference proteome</keyword>
<dbReference type="EMBL" id="CM000914">
    <property type="protein sequence ID" value="EFG04274.2"/>
    <property type="molecule type" value="Genomic_DNA"/>
</dbReference>
<proteinExistence type="inferred from homology"/>
<dbReference type="PANTHER" id="PTHR43732:SF1">
    <property type="entry name" value="RIBOSE 5-PHOSPHATE ISOMERASE"/>
    <property type="match status" value="1"/>
</dbReference>
<gene>
    <name evidence="4" type="ORF">SCLAV_p0787</name>
</gene>
<evidence type="ECO:0000256" key="1">
    <source>
        <dbReference type="ARBA" id="ARBA00008754"/>
    </source>
</evidence>
<comment type="similarity">
    <text evidence="1">Belongs to the LacAB/RpiB family.</text>
</comment>
<feature type="region of interest" description="Disordered" evidence="3">
    <location>
        <begin position="53"/>
        <end position="96"/>
    </location>
</feature>
<dbReference type="AlphaFoldDB" id="D5SK31"/>
<evidence type="ECO:0000313" key="4">
    <source>
        <dbReference type="EMBL" id="EFG04274.2"/>
    </source>
</evidence>
<evidence type="ECO:0000256" key="3">
    <source>
        <dbReference type="SAM" id="MobiDB-lite"/>
    </source>
</evidence>
<dbReference type="EC" id="5.3.1.6" evidence="4"/>
<dbReference type="Gene3D" id="3.40.1400.10">
    <property type="entry name" value="Sugar-phosphate isomerase, RpiB/LacA/LacB"/>
    <property type="match status" value="1"/>
</dbReference>
<dbReference type="GO" id="GO:0005975">
    <property type="term" value="P:carbohydrate metabolic process"/>
    <property type="evidence" value="ECO:0007669"/>
    <property type="project" value="InterPro"/>
</dbReference>
<protein>
    <submittedName>
        <fullName evidence="4">Putative ribose 5-phosphate isomerase</fullName>
        <ecNumber evidence="4">5.3.1.6</ecNumber>
    </submittedName>
</protein>
<name>D5SK31_STRCL</name>
<keyword evidence="4" id="KW-0614">Plasmid</keyword>
<keyword evidence="2 4" id="KW-0413">Isomerase</keyword>
<reference evidence="4 5" key="1">
    <citation type="journal article" date="2010" name="Genome Biol. Evol.">
        <title>The sequence of a 1.8-mb bacterial linear plasmid reveals a rich evolutionary reservoir of secondary metabolic pathways.</title>
        <authorList>
            <person name="Medema M.H."/>
            <person name="Trefzer A."/>
            <person name="Kovalchuk A."/>
            <person name="van den Berg M."/>
            <person name="Mueller U."/>
            <person name="Heijne W."/>
            <person name="Wu L."/>
            <person name="Alam M.T."/>
            <person name="Ronning C.M."/>
            <person name="Nierman W.C."/>
            <person name="Bovenberg R.A.L."/>
            <person name="Breitling R."/>
            <person name="Takano E."/>
        </authorList>
    </citation>
    <scope>NUCLEOTIDE SEQUENCE [LARGE SCALE GENOMIC DNA]</scope>
    <source>
        <strain evidence="5">ATCC 27064 / DSM 738 / JCM 4710 / NBRC 13307 / NCIMB 12785 / NRRL 3585 / VKM Ac-602</strain>
        <plasmid evidence="4">pSCL4</plasmid>
    </source>
</reference>
<dbReference type="Pfam" id="PF02502">
    <property type="entry name" value="LacAB_rpiB"/>
    <property type="match status" value="1"/>
</dbReference>
<sequence>MLRASRAMTNRWTFGTVPPAETRREPGYPNDVNTPLPPATEHGAVLRQCSVPHESGTAATASRIRPTNATVGPQPEAAVDVKARPPSRTTPGRATSMPAGLRVVVGSDRAGAAYCTVLVDHLHDQPRVQQIITTGTGEGDVRPYPEIALAAAQLIGVGLADRALLVCHTGVGMAIAANKVTGIRAATAHDPLSVEHAVTHNNAQVLCLGAGVIGLALAQQLTKSWLNHSFDPASRAAARIALITDAEHRRRSALY</sequence>
<dbReference type="SUPFAM" id="SSF89623">
    <property type="entry name" value="Ribose/Galactose isomerase RpiB/AlsB"/>
    <property type="match status" value="1"/>
</dbReference>
<organism evidence="4 5">
    <name type="scientific">Streptomyces clavuligerus</name>
    <dbReference type="NCBI Taxonomy" id="1901"/>
    <lineage>
        <taxon>Bacteria</taxon>
        <taxon>Bacillati</taxon>
        <taxon>Actinomycetota</taxon>
        <taxon>Actinomycetes</taxon>
        <taxon>Kitasatosporales</taxon>
        <taxon>Streptomycetaceae</taxon>
        <taxon>Streptomyces</taxon>
    </lineage>
</organism>